<reference evidence="1" key="1">
    <citation type="submission" date="2021-06" db="EMBL/GenBank/DDBJ databases">
        <authorList>
            <person name="Kallberg Y."/>
            <person name="Tangrot J."/>
            <person name="Rosling A."/>
        </authorList>
    </citation>
    <scope>NUCLEOTIDE SEQUENCE</scope>
    <source>
        <strain evidence="1">28 12/20/2015</strain>
    </source>
</reference>
<sequence length="197" mass="22036">KLSLRQAIDFIDEAWEDVSATTINNCWKATKILPENSEPSESELGGTELGESELGENMLGENELGRSELGESELEAIEPDIPKVDDIDMLIDDLSVDNSPKVQQLIQDIEEYSKLINQPVITENILTDEGIIKMVKHDFEDNSEVSDDDDEPPPPPPVTVTEAVEVLKKVIRYQESLEAGQGFDENGLKMLRKNLRE</sequence>
<keyword evidence="2" id="KW-1185">Reference proteome</keyword>
<feature type="non-terminal residue" evidence="1">
    <location>
        <position position="1"/>
    </location>
</feature>
<organism evidence="1 2">
    <name type="scientific">Cetraspora pellucida</name>
    <dbReference type="NCBI Taxonomy" id="1433469"/>
    <lineage>
        <taxon>Eukaryota</taxon>
        <taxon>Fungi</taxon>
        <taxon>Fungi incertae sedis</taxon>
        <taxon>Mucoromycota</taxon>
        <taxon>Glomeromycotina</taxon>
        <taxon>Glomeromycetes</taxon>
        <taxon>Diversisporales</taxon>
        <taxon>Gigasporaceae</taxon>
        <taxon>Cetraspora</taxon>
    </lineage>
</organism>
<accession>A0ACA9QEF8</accession>
<comment type="caution">
    <text evidence="1">The sequence shown here is derived from an EMBL/GenBank/DDBJ whole genome shotgun (WGS) entry which is preliminary data.</text>
</comment>
<dbReference type="EMBL" id="CAJVPW010039929">
    <property type="protein sequence ID" value="CAG8745210.1"/>
    <property type="molecule type" value="Genomic_DNA"/>
</dbReference>
<dbReference type="Proteomes" id="UP000789366">
    <property type="component" value="Unassembled WGS sequence"/>
</dbReference>
<gene>
    <name evidence="1" type="ORF">SPELUC_LOCUS14088</name>
</gene>
<evidence type="ECO:0000313" key="1">
    <source>
        <dbReference type="EMBL" id="CAG8745210.1"/>
    </source>
</evidence>
<evidence type="ECO:0000313" key="2">
    <source>
        <dbReference type="Proteomes" id="UP000789366"/>
    </source>
</evidence>
<protein>
    <submittedName>
        <fullName evidence="1">11320_t:CDS:1</fullName>
    </submittedName>
</protein>
<proteinExistence type="predicted"/>
<name>A0ACA9QEF8_9GLOM</name>